<evidence type="ECO:0008006" key="14">
    <source>
        <dbReference type="Google" id="ProtNLM"/>
    </source>
</evidence>
<keyword evidence="4" id="KW-0238">DNA-binding</keyword>
<evidence type="ECO:0000256" key="3">
    <source>
        <dbReference type="ARBA" id="ARBA00023015"/>
    </source>
</evidence>
<comment type="caution">
    <text evidence="12">The sequence shown here is derived from an EMBL/GenBank/DDBJ whole genome shotgun (WGS) entry which is preliminary data.</text>
</comment>
<accession>A0A8K0DUU2</accession>
<feature type="domain" description="Calmodulin binding protein-like N-terminal" evidence="9">
    <location>
        <begin position="90"/>
        <end position="236"/>
    </location>
</feature>
<dbReference type="GO" id="GO:0043565">
    <property type="term" value="F:sequence-specific DNA binding"/>
    <property type="evidence" value="ECO:0007669"/>
    <property type="project" value="TreeGrafter"/>
</dbReference>
<evidence type="ECO:0000259" key="9">
    <source>
        <dbReference type="Pfam" id="PF07887"/>
    </source>
</evidence>
<feature type="compositionally biased region" description="Basic and acidic residues" evidence="8">
    <location>
        <begin position="1"/>
        <end position="16"/>
    </location>
</feature>
<name>A0A8K0DUU2_9ROSA</name>
<dbReference type="Pfam" id="PF20452">
    <property type="entry name" value="Calmod_bind_C"/>
    <property type="match status" value="1"/>
</dbReference>
<reference evidence="12" key="1">
    <citation type="submission" date="2020-03" db="EMBL/GenBank/DDBJ databases">
        <title>A high-quality chromosome-level genome assembly of a woody plant with both climbing and erect habits, Rhamnella rubrinervis.</title>
        <authorList>
            <person name="Lu Z."/>
            <person name="Yang Y."/>
            <person name="Zhu X."/>
            <person name="Sun Y."/>
        </authorList>
    </citation>
    <scope>NUCLEOTIDE SEQUENCE</scope>
    <source>
        <strain evidence="12">BYM</strain>
        <tissue evidence="12">Leaf</tissue>
    </source>
</reference>
<dbReference type="InterPro" id="IPR046830">
    <property type="entry name" value="Calmod_bind_M"/>
</dbReference>
<evidence type="ECO:0000256" key="5">
    <source>
        <dbReference type="ARBA" id="ARBA00023159"/>
    </source>
</evidence>
<evidence type="ECO:0000256" key="2">
    <source>
        <dbReference type="ARBA" id="ARBA00007214"/>
    </source>
</evidence>
<feature type="domain" description="Calmodulin binding protein central" evidence="10">
    <location>
        <begin position="249"/>
        <end position="314"/>
    </location>
</feature>
<dbReference type="GO" id="GO:0080142">
    <property type="term" value="P:regulation of salicylic acid biosynthetic process"/>
    <property type="evidence" value="ECO:0007669"/>
    <property type="project" value="TreeGrafter"/>
</dbReference>
<evidence type="ECO:0000256" key="6">
    <source>
        <dbReference type="ARBA" id="ARBA00023163"/>
    </source>
</evidence>
<dbReference type="GO" id="GO:0005516">
    <property type="term" value="F:calmodulin binding"/>
    <property type="evidence" value="ECO:0007669"/>
    <property type="project" value="InterPro"/>
</dbReference>
<feature type="domain" description="Calmodulin binding protein C-terminal" evidence="11">
    <location>
        <begin position="320"/>
        <end position="381"/>
    </location>
</feature>
<evidence type="ECO:0000313" key="12">
    <source>
        <dbReference type="EMBL" id="KAF3437091.1"/>
    </source>
</evidence>
<dbReference type="Pfam" id="PF07887">
    <property type="entry name" value="Calmodulin_bind"/>
    <property type="match status" value="1"/>
</dbReference>
<evidence type="ECO:0000259" key="10">
    <source>
        <dbReference type="Pfam" id="PF20451"/>
    </source>
</evidence>
<dbReference type="Pfam" id="PF20451">
    <property type="entry name" value="Calmod_bind_M"/>
    <property type="match status" value="1"/>
</dbReference>
<dbReference type="GO" id="GO:0005634">
    <property type="term" value="C:nucleus"/>
    <property type="evidence" value="ECO:0007669"/>
    <property type="project" value="UniProtKB-SubCell"/>
</dbReference>
<keyword evidence="7" id="KW-0539">Nucleus</keyword>
<evidence type="ECO:0000259" key="11">
    <source>
        <dbReference type="Pfam" id="PF20452"/>
    </source>
</evidence>
<feature type="region of interest" description="Disordered" evidence="8">
    <location>
        <begin position="1"/>
        <end position="25"/>
    </location>
</feature>
<keyword evidence="13" id="KW-1185">Reference proteome</keyword>
<dbReference type="GO" id="GO:0003700">
    <property type="term" value="F:DNA-binding transcription factor activity"/>
    <property type="evidence" value="ECO:0007669"/>
    <property type="project" value="TreeGrafter"/>
</dbReference>
<dbReference type="AlphaFoldDB" id="A0A8K0DUU2"/>
<dbReference type="InterPro" id="IPR012416">
    <property type="entry name" value="CBP60"/>
</dbReference>
<dbReference type="InterPro" id="IPR046829">
    <property type="entry name" value="Calmod_bind_C"/>
</dbReference>
<gene>
    <name evidence="12" type="ORF">FNV43_RR19844</name>
</gene>
<sequence length="568" mass="63883">MSQKRHPEDGRGHRSDGNTPEAKRRKVPAFTNVVLEVMKLHSVQHLLEPILEPLIRKVVKEEVELALRKHLNNMKQNCGKDTHSSEPRNLKLQFTNTLSLPVFTGARIEGEEGSSIQVALVDCISGQVVKSVSESSAKVEIVVLEGDFDGDESDKWTLEEFKNNIVREREGKKPLLTGDPVLNLKDGVGFVGEISFTDNSSWTRSRRFRLGARIVDNSHGTRVREAKTESFIVRDHRGELYKKHHPPSLFDEVWRLEKIGKDGAFHKRLSRENILTVKDFLTLLFLDPPRLRNILGTGMSAKMWEVTVEHARTCVLDKRMFVYFPPSSQQKAGVVFNIVGQVMGLLSESQYVPFDKLSETEKVDAQNLIISAYEHWEEVVSFDDEASLTGGSSHFTNVLYSSSSPKAESSTGSKFLASQKIGGFDYTPASASSPDIISSIYSVGAASGLDDFSLHSIDSMGLRYDQTLSFSSEVTNSLICDTEPMAQAFCDEDHLQFFDTDLQSQNISLESQADLQSAVDGFLLTRSTAVAIDKAQRRWRKLFSVLKWFSIRRTVASKRTRIREIQRF</sequence>
<dbReference type="OrthoDB" id="1604062at2759"/>
<evidence type="ECO:0000256" key="1">
    <source>
        <dbReference type="ARBA" id="ARBA00004123"/>
    </source>
</evidence>
<evidence type="ECO:0000256" key="8">
    <source>
        <dbReference type="SAM" id="MobiDB-lite"/>
    </source>
</evidence>
<comment type="similarity">
    <text evidence="2">Belongs to the plant ACBP60 protein family.</text>
</comment>
<proteinExistence type="inferred from homology"/>
<dbReference type="InterPro" id="IPR046831">
    <property type="entry name" value="Calmodulin_bind_N"/>
</dbReference>
<keyword evidence="3" id="KW-0805">Transcription regulation</keyword>
<keyword evidence="5" id="KW-0010">Activator</keyword>
<evidence type="ECO:0000256" key="4">
    <source>
        <dbReference type="ARBA" id="ARBA00023125"/>
    </source>
</evidence>
<dbReference type="Proteomes" id="UP000796880">
    <property type="component" value="Unassembled WGS sequence"/>
</dbReference>
<dbReference type="PANTHER" id="PTHR31713">
    <property type="entry name" value="OS02G0177800 PROTEIN"/>
    <property type="match status" value="1"/>
</dbReference>
<dbReference type="PANTHER" id="PTHR31713:SF14">
    <property type="entry name" value="CALMODULIN-BINDING PROTEIN 60 A"/>
    <property type="match status" value="1"/>
</dbReference>
<keyword evidence="6" id="KW-0804">Transcription</keyword>
<protein>
    <recommendedName>
        <fullName evidence="14">Calmodulin-binding protein 60 A-like</fullName>
    </recommendedName>
</protein>
<evidence type="ECO:0000313" key="13">
    <source>
        <dbReference type="Proteomes" id="UP000796880"/>
    </source>
</evidence>
<dbReference type="EMBL" id="VOIH02000009">
    <property type="protein sequence ID" value="KAF3437091.1"/>
    <property type="molecule type" value="Genomic_DNA"/>
</dbReference>
<organism evidence="12 13">
    <name type="scientific">Rhamnella rubrinervis</name>
    <dbReference type="NCBI Taxonomy" id="2594499"/>
    <lineage>
        <taxon>Eukaryota</taxon>
        <taxon>Viridiplantae</taxon>
        <taxon>Streptophyta</taxon>
        <taxon>Embryophyta</taxon>
        <taxon>Tracheophyta</taxon>
        <taxon>Spermatophyta</taxon>
        <taxon>Magnoliopsida</taxon>
        <taxon>eudicotyledons</taxon>
        <taxon>Gunneridae</taxon>
        <taxon>Pentapetalae</taxon>
        <taxon>rosids</taxon>
        <taxon>fabids</taxon>
        <taxon>Rosales</taxon>
        <taxon>Rhamnaceae</taxon>
        <taxon>rhamnoid group</taxon>
        <taxon>Rhamneae</taxon>
        <taxon>Rhamnella</taxon>
    </lineage>
</organism>
<comment type="subcellular location">
    <subcellularLocation>
        <location evidence="1">Nucleus</location>
    </subcellularLocation>
</comment>
<evidence type="ECO:0000256" key="7">
    <source>
        <dbReference type="ARBA" id="ARBA00023242"/>
    </source>
</evidence>